<sequence>MKSYLTGSPELKLALNGDLVIGKRGRSVVYGGVVLDDINFHECVQAEEFEQTRTLNFTPPEGEFILINYRVTNEFRHPFCIFPSFKLLNEYKAELIIKIRTDFPKQNTSTGVVVELPIPSICQTMSGQKVEFDLKSRKVIWNINKVRGGSELALPINITFQEQQKNDSARKVIGPISMNFEIPMYNVSNLQIRYVRVVQPDKGYSPYLWVRIGLRDLLLLFLIANKLLYSFNVCVQTFQFK</sequence>
<dbReference type="GO" id="GO:0012505">
    <property type="term" value="C:endomembrane system"/>
    <property type="evidence" value="ECO:0007669"/>
    <property type="project" value="UniProtKB-SubCell"/>
</dbReference>
<name>X6P6W1_RETFI</name>
<dbReference type="SUPFAM" id="SSF49447">
    <property type="entry name" value="Second domain of Mu2 adaptin subunit (ap50) of ap2 adaptor"/>
    <property type="match status" value="1"/>
</dbReference>
<dbReference type="GO" id="GO:0016192">
    <property type="term" value="P:vesicle-mediated transport"/>
    <property type="evidence" value="ECO:0007669"/>
    <property type="project" value="InterPro"/>
</dbReference>
<evidence type="ECO:0000256" key="4">
    <source>
        <dbReference type="ARBA" id="ARBA00023136"/>
    </source>
</evidence>
<dbReference type="PROSITE" id="PS51072">
    <property type="entry name" value="MHD"/>
    <property type="match status" value="1"/>
</dbReference>
<gene>
    <name evidence="6" type="ORF">RFI_03195</name>
</gene>
<dbReference type="InterPro" id="IPR001392">
    <property type="entry name" value="Clathrin_mu"/>
</dbReference>
<dbReference type="InterPro" id="IPR028565">
    <property type="entry name" value="MHD"/>
</dbReference>
<protein>
    <submittedName>
        <fullName evidence="6">Mu subunit of AP4-like protein</fullName>
    </submittedName>
</protein>
<dbReference type="Pfam" id="PF00928">
    <property type="entry name" value="Adap_comp_sub"/>
    <property type="match status" value="1"/>
</dbReference>
<evidence type="ECO:0000256" key="2">
    <source>
        <dbReference type="ARBA" id="ARBA00022448"/>
    </source>
</evidence>
<dbReference type="InterPro" id="IPR036168">
    <property type="entry name" value="AP2_Mu_C_sf"/>
</dbReference>
<keyword evidence="3" id="KW-0653">Protein transport</keyword>
<dbReference type="PANTHER" id="PTHR10529">
    <property type="entry name" value="AP COMPLEX SUBUNIT MU"/>
    <property type="match status" value="1"/>
</dbReference>
<organism evidence="6 7">
    <name type="scientific">Reticulomyxa filosa</name>
    <dbReference type="NCBI Taxonomy" id="46433"/>
    <lineage>
        <taxon>Eukaryota</taxon>
        <taxon>Sar</taxon>
        <taxon>Rhizaria</taxon>
        <taxon>Retaria</taxon>
        <taxon>Foraminifera</taxon>
        <taxon>Monothalamids</taxon>
        <taxon>Reticulomyxidae</taxon>
        <taxon>Reticulomyxa</taxon>
    </lineage>
</organism>
<dbReference type="Proteomes" id="UP000023152">
    <property type="component" value="Unassembled WGS sequence"/>
</dbReference>
<dbReference type="AlphaFoldDB" id="X6P6W1"/>
<comment type="caution">
    <text evidence="6">The sequence shown here is derived from an EMBL/GenBank/DDBJ whole genome shotgun (WGS) entry which is preliminary data.</text>
</comment>
<dbReference type="GO" id="GO:0030131">
    <property type="term" value="C:clathrin adaptor complex"/>
    <property type="evidence" value="ECO:0007669"/>
    <property type="project" value="InterPro"/>
</dbReference>
<dbReference type="OMA" id="HIYTESA"/>
<evidence type="ECO:0000259" key="5">
    <source>
        <dbReference type="PROSITE" id="PS51072"/>
    </source>
</evidence>
<comment type="subcellular location">
    <subcellularLocation>
        <location evidence="1">Endomembrane system</location>
    </subcellularLocation>
</comment>
<dbReference type="Gene3D" id="2.60.40.1170">
    <property type="entry name" value="Mu homology domain, subdomain B"/>
    <property type="match status" value="2"/>
</dbReference>
<feature type="domain" description="MHD" evidence="5">
    <location>
        <begin position="1"/>
        <end position="222"/>
    </location>
</feature>
<keyword evidence="7" id="KW-1185">Reference proteome</keyword>
<evidence type="ECO:0000313" key="6">
    <source>
        <dbReference type="EMBL" id="ETO33901.1"/>
    </source>
</evidence>
<dbReference type="GO" id="GO:0006886">
    <property type="term" value="P:intracellular protein transport"/>
    <property type="evidence" value="ECO:0007669"/>
    <property type="project" value="InterPro"/>
</dbReference>
<evidence type="ECO:0000313" key="7">
    <source>
        <dbReference type="Proteomes" id="UP000023152"/>
    </source>
</evidence>
<accession>X6P6W1</accession>
<proteinExistence type="predicted"/>
<evidence type="ECO:0000256" key="3">
    <source>
        <dbReference type="ARBA" id="ARBA00022927"/>
    </source>
</evidence>
<dbReference type="PRINTS" id="PR00314">
    <property type="entry name" value="CLATHRINADPT"/>
</dbReference>
<keyword evidence="2" id="KW-0813">Transport</keyword>
<dbReference type="InterPro" id="IPR050431">
    <property type="entry name" value="Adaptor_comp_med_subunit"/>
</dbReference>
<reference evidence="6 7" key="1">
    <citation type="journal article" date="2013" name="Curr. Biol.">
        <title>The Genome of the Foraminiferan Reticulomyxa filosa.</title>
        <authorList>
            <person name="Glockner G."/>
            <person name="Hulsmann N."/>
            <person name="Schleicher M."/>
            <person name="Noegel A.A."/>
            <person name="Eichinger L."/>
            <person name="Gallinger C."/>
            <person name="Pawlowski J."/>
            <person name="Sierra R."/>
            <person name="Euteneuer U."/>
            <person name="Pillet L."/>
            <person name="Moustafa A."/>
            <person name="Platzer M."/>
            <person name="Groth M."/>
            <person name="Szafranski K."/>
            <person name="Schliwa M."/>
        </authorList>
    </citation>
    <scope>NUCLEOTIDE SEQUENCE [LARGE SCALE GENOMIC DNA]</scope>
</reference>
<evidence type="ECO:0000256" key="1">
    <source>
        <dbReference type="ARBA" id="ARBA00004308"/>
    </source>
</evidence>
<dbReference type="OrthoDB" id="10259133at2759"/>
<keyword evidence="4" id="KW-0472">Membrane</keyword>
<dbReference type="EMBL" id="ASPP01003050">
    <property type="protein sequence ID" value="ETO33901.1"/>
    <property type="molecule type" value="Genomic_DNA"/>
</dbReference>